<dbReference type="PRINTS" id="PR00987">
    <property type="entry name" value="TRNASYNTHGLU"/>
</dbReference>
<keyword evidence="10" id="KW-1185">Reference proteome</keyword>
<dbReference type="STRING" id="1658174.A0A1J9QA09"/>
<dbReference type="VEuPathDB" id="FungiDB:ACJ73_03359"/>
<feature type="compositionally biased region" description="Basic and acidic residues" evidence="7">
    <location>
        <begin position="266"/>
        <end position="283"/>
    </location>
</feature>
<proteinExistence type="inferred from homology"/>
<protein>
    <recommendedName>
        <fullName evidence="8">Glutamyl/glutaminyl-tRNA synthetase class Ib catalytic domain-containing protein</fullName>
    </recommendedName>
</protein>
<feature type="region of interest" description="Disordered" evidence="7">
    <location>
        <begin position="262"/>
        <end position="283"/>
    </location>
</feature>
<dbReference type="GO" id="GO:0006424">
    <property type="term" value="P:glutamyl-tRNA aminoacylation"/>
    <property type="evidence" value="ECO:0007669"/>
    <property type="project" value="TreeGrafter"/>
</dbReference>
<evidence type="ECO:0000256" key="7">
    <source>
        <dbReference type="SAM" id="MobiDB-lite"/>
    </source>
</evidence>
<name>A0A1J9QA09_9EURO</name>
<keyword evidence="4 6" id="KW-0648">Protein biosynthesis</keyword>
<dbReference type="InterPro" id="IPR014729">
    <property type="entry name" value="Rossmann-like_a/b/a_fold"/>
</dbReference>
<dbReference type="GO" id="GO:0005829">
    <property type="term" value="C:cytosol"/>
    <property type="evidence" value="ECO:0007669"/>
    <property type="project" value="TreeGrafter"/>
</dbReference>
<keyword evidence="1 6" id="KW-0436">Ligase</keyword>
<dbReference type="InterPro" id="IPR050132">
    <property type="entry name" value="Gln/Glu-tRNA_Ligase"/>
</dbReference>
<dbReference type="Gene3D" id="3.90.800.10">
    <property type="entry name" value="Glutamyl-tRNA Synthetase, Domain 3"/>
    <property type="match status" value="1"/>
</dbReference>
<dbReference type="Proteomes" id="UP000242791">
    <property type="component" value="Unassembled WGS sequence"/>
</dbReference>
<accession>A0A1J9QA09</accession>
<keyword evidence="5 6" id="KW-0030">Aminoacyl-tRNA synthetase</keyword>
<evidence type="ECO:0000256" key="6">
    <source>
        <dbReference type="RuleBase" id="RU363037"/>
    </source>
</evidence>
<keyword evidence="3 6" id="KW-0067">ATP-binding</keyword>
<organism evidence="9 10">
    <name type="scientific">Blastomyces percursus</name>
    <dbReference type="NCBI Taxonomy" id="1658174"/>
    <lineage>
        <taxon>Eukaryota</taxon>
        <taxon>Fungi</taxon>
        <taxon>Dikarya</taxon>
        <taxon>Ascomycota</taxon>
        <taxon>Pezizomycotina</taxon>
        <taxon>Eurotiomycetes</taxon>
        <taxon>Eurotiomycetidae</taxon>
        <taxon>Onygenales</taxon>
        <taxon>Ajellomycetaceae</taxon>
        <taxon>Blastomyces</taxon>
    </lineage>
</organism>
<feature type="domain" description="Glutamyl/glutaminyl-tRNA synthetase class Ib catalytic" evidence="8">
    <location>
        <begin position="167"/>
        <end position="277"/>
    </location>
</feature>
<dbReference type="Gene3D" id="3.40.50.620">
    <property type="entry name" value="HUPs"/>
    <property type="match status" value="1"/>
</dbReference>
<reference evidence="9 10" key="1">
    <citation type="submission" date="2015-08" db="EMBL/GenBank/DDBJ databases">
        <title>Emmonsia species relationships and genome sequence.</title>
        <authorList>
            <person name="Cuomo C.A."/>
            <person name="Schwartz I.S."/>
            <person name="Kenyon C."/>
            <person name="De Hoog G.S."/>
            <person name="Govender N.P."/>
            <person name="Botha A."/>
            <person name="Moreno L."/>
            <person name="De Vries M."/>
            <person name="Munoz J.F."/>
            <person name="Stielow J.B."/>
        </authorList>
    </citation>
    <scope>NUCLEOTIDE SEQUENCE [LARGE SCALE GENOMIC DNA]</scope>
    <source>
        <strain evidence="9 10">EI222</strain>
    </source>
</reference>
<gene>
    <name evidence="9" type="ORF">ACJ73_03359</name>
</gene>
<dbReference type="InterPro" id="IPR001412">
    <property type="entry name" value="aa-tRNA-synth_I_CS"/>
</dbReference>
<dbReference type="PROSITE" id="PS00178">
    <property type="entry name" value="AA_TRNA_LIGASE_I"/>
    <property type="match status" value="1"/>
</dbReference>
<evidence type="ECO:0000256" key="1">
    <source>
        <dbReference type="ARBA" id="ARBA00022598"/>
    </source>
</evidence>
<dbReference type="GO" id="GO:0017102">
    <property type="term" value="C:methionyl glutamyl tRNA synthetase complex"/>
    <property type="evidence" value="ECO:0007669"/>
    <property type="project" value="TreeGrafter"/>
</dbReference>
<dbReference type="InterPro" id="IPR020058">
    <property type="entry name" value="Glu/Gln-tRNA-synth_Ib_cat-dom"/>
</dbReference>
<comment type="caution">
    <text evidence="9">The sequence shown here is derived from an EMBL/GenBank/DDBJ whole genome shotgun (WGS) entry which is preliminary data.</text>
</comment>
<evidence type="ECO:0000256" key="3">
    <source>
        <dbReference type="ARBA" id="ARBA00022840"/>
    </source>
</evidence>
<dbReference type="SUPFAM" id="SSF52374">
    <property type="entry name" value="Nucleotidylyl transferase"/>
    <property type="match status" value="1"/>
</dbReference>
<comment type="similarity">
    <text evidence="6">Belongs to the class-I aminoacyl-tRNA synthetase family.</text>
</comment>
<dbReference type="PANTHER" id="PTHR43097:SF5">
    <property type="entry name" value="GLUTAMATE--TRNA LIGASE"/>
    <property type="match status" value="1"/>
</dbReference>
<evidence type="ECO:0000313" key="9">
    <source>
        <dbReference type="EMBL" id="OJD25272.1"/>
    </source>
</evidence>
<evidence type="ECO:0000256" key="2">
    <source>
        <dbReference type="ARBA" id="ARBA00022741"/>
    </source>
</evidence>
<dbReference type="OrthoDB" id="10250478at2759"/>
<sequence length="283" mass="31947">MPFYYQPSLLRRLRTKITLLTQLRLYEDADVVGPSKEYLKLDWQNGDICYDQGVLVSLQEKFKLLQTDNKDLVLELVTRSLDLTPSDIKAVNKPLLELEHHLTLRSYIVGHSMGLVETWGRWFAHVESTNPWIAQAVLDLNAPARQKRVAGSAAGGNYDIGLDMEGIVTRFPPEPSGYLHIGHAKTALLNDYFAHKNPGATLICLFDDTNPSKETAEFQDAILHDLGLLGITTDRITYSSDNFQLMYELCVKLISRGNAYADDTDKDTMNDERRDGIASKRET</sequence>
<dbReference type="GO" id="GO:0004818">
    <property type="term" value="F:glutamate-tRNA ligase activity"/>
    <property type="evidence" value="ECO:0007669"/>
    <property type="project" value="TreeGrafter"/>
</dbReference>
<dbReference type="AlphaFoldDB" id="A0A1J9QA09"/>
<evidence type="ECO:0000313" key="10">
    <source>
        <dbReference type="Proteomes" id="UP000242791"/>
    </source>
</evidence>
<dbReference type="PANTHER" id="PTHR43097">
    <property type="entry name" value="GLUTAMINE-TRNA LIGASE"/>
    <property type="match status" value="1"/>
</dbReference>
<dbReference type="EMBL" id="LGTZ01000402">
    <property type="protein sequence ID" value="OJD25272.1"/>
    <property type="molecule type" value="Genomic_DNA"/>
</dbReference>
<keyword evidence="2 6" id="KW-0547">Nucleotide-binding</keyword>
<dbReference type="InterPro" id="IPR000924">
    <property type="entry name" value="Glu/Gln-tRNA-synth"/>
</dbReference>
<evidence type="ECO:0000256" key="4">
    <source>
        <dbReference type="ARBA" id="ARBA00022917"/>
    </source>
</evidence>
<dbReference type="Gene3D" id="1.20.1050.10">
    <property type="match status" value="1"/>
</dbReference>
<dbReference type="Pfam" id="PF00749">
    <property type="entry name" value="tRNA-synt_1c"/>
    <property type="match status" value="1"/>
</dbReference>
<evidence type="ECO:0000259" key="8">
    <source>
        <dbReference type="Pfam" id="PF00749"/>
    </source>
</evidence>
<evidence type="ECO:0000256" key="5">
    <source>
        <dbReference type="ARBA" id="ARBA00023146"/>
    </source>
</evidence>
<dbReference type="GO" id="GO:0005524">
    <property type="term" value="F:ATP binding"/>
    <property type="evidence" value="ECO:0007669"/>
    <property type="project" value="UniProtKB-KW"/>
</dbReference>